<evidence type="ECO:0000259" key="1">
    <source>
        <dbReference type="Pfam" id="PF20698"/>
    </source>
</evidence>
<dbReference type="InterPro" id="IPR048987">
    <property type="entry name" value="PIN-TPR-GreABC"/>
</dbReference>
<sequence length="1391" mass="151469">MHSVQFEIVKPTDDSAFEDMCARIYGELFGDPMPKINGRRGQAQGGVDVFVNSHTGRLGIQSKRYIDGALTLKMVEKELERAEKKKVPIVKLIVATTAASDVTLLQSVQDLSDKRVAAGQFPVEIEFWDDICRHIRGNGKLQRDYAPNAPGAMFQEQRESNLSLQTTALRIESKLDGAIGLPVARTDSVNKFISDQLDGINDLLKACRFRDGLEAVTRLGSDMSVLDPHQRARWYLQRALCVWHLEGGEAAAADFLKAAELYPDDEKMAAASVRGLLLNDDVAGAVAAGAAAVARFPTSAYVWIAYTNARMLNGEDIKLADAPAAMRSNCDVLQTVAMARKMVGDLAGANSVIAQALGLPDAGFFVRRTALAIALEVATEDPIQSAFELRPGANLDALKRAISHLTPRKERLWDVQSTEARADTLVHLAYAYNLAGQAEETLKLVAEARHADALSPKLQRVALDAYRRLDRLDELLVNGRAWLDQLEEEALILVTEVASDAGDIALVEAAAAAIQKVPYPEPKVLDIMQAMRWIALWRSKDGQAQATAEVKAVNWATKDSLPLICGGARILHFADEDAECAVAVARAKELVPDLSQGSAALQLADLYYAVRKYAEAARIYDRFAPLGHLTEFHVRLLVCYVRSGARKKARELLTSLPGDWAADDHIRRLALELGQQAADWEFLVPLADRQCESAPKSSGGWLLRLVLDLKTKKMLRFHQNLEALPDELDGHHRQIAQLASLELKYDRQGAGMLRLYRQFRRDMDALEAASGYFVGIVACRAKLPNMDESLLAVVPGSTVQLQDAFGGALTISLDPTNSGALPSRDGFYPHDSAEVQALLGVALGAEVELPGGLGTTRKYTILSITSAYRHLLHVAQKRVQTSMSSDLAFFSVPVPTSEDGADFSHVHAVLKRQSAYSKTVMDAYQNGPLTLGIVARMLGRSIVDVVTGWPNSGPKLFVSRGTTEDRQSSAQLLDRPDAAYVVDAATIAELTRIGCQRALAVLPKVYCSTKTLEVLEVCLEEAQTVGESGSLLDDEGQMRFIEYSSSDKERRVAFLQSMVEAVRAHCEVIPAYGPDILPDGLENAEEALEAEEYSAMLLVAERDATLLTVDGRLAQLAAATFQRPWVWPQVLLMHAGSKGVIGPRDYSQAVLQQFLGSRTFVSLAANDLLWMALQGGSTLRYGIQQFKEYLASPDTEFFSGARVALEFLNLLAAHHSQVKAFAELLGHLVEGALRHPSADAEWFLAEVADLTAQLVVSTAGPVSHYSPLETLREARLKALCNVLAQAVQAGLELTARPDMRRAVKLDALKCTVAPHLVFDGNIPEPESALLAQVEPTQPPEASGPKAYSSEMQTVYVVQEATAEGVVAQTPAPVPDLVVRTSQPMPIKPAGS</sequence>
<gene>
    <name evidence="2" type="ORF">AX13_15135</name>
</gene>
<organism evidence="2 3">
    <name type="scientific">Comamonas aquatica DA1877</name>
    <dbReference type="NCBI Taxonomy" id="1457173"/>
    <lineage>
        <taxon>Bacteria</taxon>
        <taxon>Pseudomonadati</taxon>
        <taxon>Pseudomonadota</taxon>
        <taxon>Betaproteobacteria</taxon>
        <taxon>Burkholderiales</taxon>
        <taxon>Comamonadaceae</taxon>
        <taxon>Comamonas</taxon>
    </lineage>
</organism>
<dbReference type="SUPFAM" id="SSF48452">
    <property type="entry name" value="TPR-like"/>
    <property type="match status" value="1"/>
</dbReference>
<evidence type="ECO:0000313" key="3">
    <source>
        <dbReference type="Proteomes" id="UP000020766"/>
    </source>
</evidence>
<comment type="caution">
    <text evidence="2">The sequence shown here is derived from an EMBL/GenBank/DDBJ whole genome shotgun (WGS) entry which is preliminary data.</text>
</comment>
<reference evidence="2 3" key="1">
    <citation type="submission" date="2014-01" db="EMBL/GenBank/DDBJ databases">
        <title>Interspecies Systems Biology Uncovers Metabolites Affecting C. elegans Gene Expression and Life History Traits.</title>
        <authorList>
            <person name="Watson E."/>
            <person name="Macneil L.T."/>
            <person name="Ritter A.D."/>
            <person name="Yilmaz L.S."/>
            <person name="Rosebrock A.P."/>
            <person name="Caudy A.A."/>
            <person name="Walhout A.J."/>
        </authorList>
    </citation>
    <scope>NUCLEOTIDE SEQUENCE [LARGE SCALE GENOMIC DNA]</scope>
    <source>
        <strain evidence="2 3">DA1877</strain>
    </source>
</reference>
<proteinExistence type="predicted"/>
<name>A0A014QBQ9_9BURK</name>
<dbReference type="Proteomes" id="UP000020766">
    <property type="component" value="Unassembled WGS sequence"/>
</dbReference>
<accession>A0A014QBQ9</accession>
<evidence type="ECO:0000313" key="2">
    <source>
        <dbReference type="EMBL" id="EXU80592.1"/>
    </source>
</evidence>
<dbReference type="PATRIC" id="fig|1457173.3.peg.1289"/>
<feature type="domain" description="PIN" evidence="1">
    <location>
        <begin position="981"/>
        <end position="1119"/>
    </location>
</feature>
<protein>
    <recommendedName>
        <fullName evidence="1">PIN domain-containing protein</fullName>
    </recommendedName>
</protein>
<dbReference type="Pfam" id="PF20698">
    <property type="entry name" value="PIN-TPR-GreABC"/>
    <property type="match status" value="1"/>
</dbReference>
<dbReference type="InterPro" id="IPR011990">
    <property type="entry name" value="TPR-like_helical_dom_sf"/>
</dbReference>
<keyword evidence="3" id="KW-1185">Reference proteome</keyword>
<dbReference type="EMBL" id="JBOK01000006">
    <property type="protein sequence ID" value="EXU80592.1"/>
    <property type="molecule type" value="Genomic_DNA"/>
</dbReference>